<dbReference type="SUPFAM" id="SSF51735">
    <property type="entry name" value="NAD(P)-binding Rossmann-fold domains"/>
    <property type="match status" value="1"/>
</dbReference>
<evidence type="ECO:0000313" key="17">
    <source>
        <dbReference type="Proteomes" id="UP000476310"/>
    </source>
</evidence>
<evidence type="ECO:0000313" key="16">
    <source>
        <dbReference type="EMBL" id="NEW69971.1"/>
    </source>
</evidence>
<evidence type="ECO:0000256" key="4">
    <source>
        <dbReference type="ARBA" id="ARBA00023002"/>
    </source>
</evidence>
<accession>A0A6G4AB98</accession>
<dbReference type="CDD" id="cd05188">
    <property type="entry name" value="MDR"/>
    <property type="match status" value="1"/>
</dbReference>
<comment type="cofactor">
    <cofactor evidence="1 12">
        <name>Zn(2+)</name>
        <dbReference type="ChEBI" id="CHEBI:29105"/>
    </cofactor>
</comment>
<evidence type="ECO:0000256" key="10">
    <source>
        <dbReference type="ARBA" id="ARBA00048685"/>
    </source>
</evidence>
<evidence type="ECO:0000256" key="11">
    <source>
        <dbReference type="ARBA" id="ARBA00049085"/>
    </source>
</evidence>
<dbReference type="Proteomes" id="UP000476310">
    <property type="component" value="Unassembled WGS sequence"/>
</dbReference>
<dbReference type="InterPro" id="IPR011032">
    <property type="entry name" value="GroES-like_sf"/>
</dbReference>
<dbReference type="InterPro" id="IPR013154">
    <property type="entry name" value="ADH-like_N"/>
</dbReference>
<organism evidence="16 17">
    <name type="scientific">Streptomyces rhizosphaericus</name>
    <dbReference type="NCBI Taxonomy" id="114699"/>
    <lineage>
        <taxon>Bacteria</taxon>
        <taxon>Bacillati</taxon>
        <taxon>Actinomycetota</taxon>
        <taxon>Actinomycetes</taxon>
        <taxon>Kitasatosporales</taxon>
        <taxon>Streptomycetaceae</taxon>
        <taxon>Streptomyces</taxon>
        <taxon>Streptomyces violaceusniger group</taxon>
    </lineage>
</organism>
<dbReference type="PANTHER" id="PTHR43401">
    <property type="entry name" value="L-THREONINE 3-DEHYDROGENASE"/>
    <property type="match status" value="1"/>
</dbReference>
<keyword evidence="17" id="KW-1185">Reference proteome</keyword>
<dbReference type="RefSeq" id="WP_164424499.1">
    <property type="nucleotide sequence ID" value="NZ_JAAIKT010000004.1"/>
</dbReference>
<dbReference type="EC" id="1.1.1.329" evidence="8"/>
<comment type="catalytic activity">
    <reaction evidence="10">
        <text>2-deoxy-scyllo-inosamine + NAD(+) = 3-amino-2,3-dideoxy-scyllo-inosose + NADH + H(+)</text>
        <dbReference type="Rhea" id="RHEA:33883"/>
        <dbReference type="ChEBI" id="CHEBI:15378"/>
        <dbReference type="ChEBI" id="CHEBI:57540"/>
        <dbReference type="ChEBI" id="CHEBI:57945"/>
        <dbReference type="ChEBI" id="CHEBI:65002"/>
        <dbReference type="ChEBI" id="CHEBI:65003"/>
        <dbReference type="EC" id="1.1.1.329"/>
    </reaction>
</comment>
<feature type="domain" description="Alcohol dehydrogenase-like N-terminal" evidence="15">
    <location>
        <begin position="29"/>
        <end position="132"/>
    </location>
</feature>
<feature type="domain" description="Alcohol dehydrogenase-like C-terminal" evidence="14">
    <location>
        <begin position="228"/>
        <end position="304"/>
    </location>
</feature>
<dbReference type="EMBL" id="JAAIKT010000004">
    <property type="protein sequence ID" value="NEW69971.1"/>
    <property type="molecule type" value="Genomic_DNA"/>
</dbReference>
<dbReference type="InterPro" id="IPR013149">
    <property type="entry name" value="ADH-like_C"/>
</dbReference>
<evidence type="ECO:0000256" key="9">
    <source>
        <dbReference type="ARBA" id="ARBA00039387"/>
    </source>
</evidence>
<comment type="caution">
    <text evidence="16">The sequence shown here is derived from an EMBL/GenBank/DDBJ whole genome shotgun (WGS) entry which is preliminary data.</text>
</comment>
<protein>
    <recommendedName>
        <fullName evidence="9">2-deoxy-scyllo-inosamine dehydrogenase</fullName>
        <ecNumber evidence="8">1.1.1.329</ecNumber>
    </recommendedName>
</protein>
<dbReference type="PROSITE" id="PS00059">
    <property type="entry name" value="ADH_ZINC"/>
    <property type="match status" value="1"/>
</dbReference>
<proteinExistence type="inferred from homology"/>
<dbReference type="SUPFAM" id="SSF50129">
    <property type="entry name" value="GroES-like"/>
    <property type="match status" value="1"/>
</dbReference>
<dbReference type="Gene3D" id="3.40.50.720">
    <property type="entry name" value="NAD(P)-binding Rossmann-like Domain"/>
    <property type="match status" value="1"/>
</dbReference>
<feature type="region of interest" description="Disordered" evidence="13">
    <location>
        <begin position="1"/>
        <end position="26"/>
    </location>
</feature>
<comment type="catalytic activity">
    <reaction evidence="11">
        <text>2-deoxy-scyllo-inosamine + NADP(+) = 3-amino-2,3-dideoxy-scyllo-inosose + NADPH + H(+)</text>
        <dbReference type="Rhea" id="RHEA:33879"/>
        <dbReference type="ChEBI" id="CHEBI:15378"/>
        <dbReference type="ChEBI" id="CHEBI:57783"/>
        <dbReference type="ChEBI" id="CHEBI:58349"/>
        <dbReference type="ChEBI" id="CHEBI:65002"/>
        <dbReference type="ChEBI" id="CHEBI:65003"/>
        <dbReference type="EC" id="1.1.1.329"/>
    </reaction>
</comment>
<dbReference type="InterPro" id="IPR002328">
    <property type="entry name" value="ADH_Zn_CS"/>
</dbReference>
<dbReference type="Gene3D" id="3.90.180.10">
    <property type="entry name" value="Medium-chain alcohol dehydrogenases, catalytic domain"/>
    <property type="match status" value="1"/>
</dbReference>
<dbReference type="InterPro" id="IPR036291">
    <property type="entry name" value="NAD(P)-bd_dom_sf"/>
</dbReference>
<evidence type="ECO:0000256" key="7">
    <source>
        <dbReference type="ARBA" id="ARBA00038004"/>
    </source>
</evidence>
<reference evidence="16" key="1">
    <citation type="submission" date="2020-02" db="EMBL/GenBank/DDBJ databases">
        <title>A new Streptomyces sp. for controlling soil-borne diseases.</title>
        <authorList>
            <person name="Li X."/>
            <person name="Tian Y."/>
            <person name="Gao K."/>
        </authorList>
    </citation>
    <scope>NUCLEOTIDE SEQUENCE [LARGE SCALE GENOMIC DNA]</scope>
    <source>
        <strain evidence="16">0250</strain>
    </source>
</reference>
<dbReference type="GO" id="GO:0008270">
    <property type="term" value="F:zinc ion binding"/>
    <property type="evidence" value="ECO:0007669"/>
    <property type="project" value="InterPro"/>
</dbReference>
<evidence type="ECO:0000256" key="13">
    <source>
        <dbReference type="SAM" id="MobiDB-lite"/>
    </source>
</evidence>
<evidence type="ECO:0000256" key="12">
    <source>
        <dbReference type="RuleBase" id="RU361277"/>
    </source>
</evidence>
<evidence type="ECO:0000256" key="6">
    <source>
        <dbReference type="ARBA" id="ARBA00037908"/>
    </source>
</evidence>
<comment type="similarity">
    <text evidence="7">Belongs to the zinc-containing alcohol dehydrogenase family. DOIA dehydrogenase subfamily.</text>
</comment>
<keyword evidence="3 12" id="KW-0862">Zinc</keyword>
<evidence type="ECO:0000256" key="2">
    <source>
        <dbReference type="ARBA" id="ARBA00022723"/>
    </source>
</evidence>
<sequence>MTQVRDLLLTGPGELRSSDTSPPLPALRPDDVVVEVDRVTLCGSDHRLYDGTYGGPRSYPIRFGHEWSGRVVDAGAGARPLLGRLVTGDCSRWCGRCPRCAADRNVCHHIQKFGITVDGFSTRHRTVDSRYLYADDFDLGAGLLALSEFFAVAHHGLCRIPLHEDDDVLVIGAGALGLASRLLLTHEYKVRSVCVMEADPAKAAQVAGLFPDAVLRTPPPVGGLGAADYAALTKDARYPVVVECSGSEHGMNTALALALPLGRVLCFGLRSSANLRTDLLVAKSLTLSGSIGGTGSFRGVQAFLADHREEAARLVTHRLPAGRAGEAFAPAPHGTTPRIKTQILFGEETQ</sequence>
<dbReference type="GO" id="GO:0016491">
    <property type="term" value="F:oxidoreductase activity"/>
    <property type="evidence" value="ECO:0007669"/>
    <property type="project" value="UniProtKB-KW"/>
</dbReference>
<evidence type="ECO:0000256" key="8">
    <source>
        <dbReference type="ARBA" id="ARBA00039102"/>
    </source>
</evidence>
<keyword evidence="2 12" id="KW-0479">Metal-binding</keyword>
<keyword evidence="4" id="KW-0560">Oxidoreductase</keyword>
<comment type="function">
    <text evidence="5">Catalyzes the oxidation of 2-deoxy-scyllo-inosamine (DOIA) with NAD(+) or NADP(+), forming 3-amino-2,3-dideoxy-scyllo-inosose (amino-DOI).</text>
</comment>
<evidence type="ECO:0000256" key="1">
    <source>
        <dbReference type="ARBA" id="ARBA00001947"/>
    </source>
</evidence>
<comment type="pathway">
    <text evidence="6">Metabolic intermediate biosynthesis; 2-deoxystreptamine biosynthesis; 2-deoxystreptamine from D-glucose 6-phosphate: step 3/4.</text>
</comment>
<evidence type="ECO:0000256" key="3">
    <source>
        <dbReference type="ARBA" id="ARBA00022833"/>
    </source>
</evidence>
<dbReference type="InterPro" id="IPR050129">
    <property type="entry name" value="Zn_alcohol_dh"/>
</dbReference>
<gene>
    <name evidence="16" type="ORF">G4H13_06005</name>
</gene>
<evidence type="ECO:0000259" key="14">
    <source>
        <dbReference type="Pfam" id="PF00107"/>
    </source>
</evidence>
<dbReference type="Pfam" id="PF00107">
    <property type="entry name" value="ADH_zinc_N"/>
    <property type="match status" value="1"/>
</dbReference>
<dbReference type="AlphaFoldDB" id="A0A6G4AB98"/>
<evidence type="ECO:0000256" key="5">
    <source>
        <dbReference type="ARBA" id="ARBA00037678"/>
    </source>
</evidence>
<name>A0A6G4AB98_9ACTN</name>
<dbReference type="PANTHER" id="PTHR43401:SF2">
    <property type="entry name" value="L-THREONINE 3-DEHYDROGENASE"/>
    <property type="match status" value="1"/>
</dbReference>
<dbReference type="Pfam" id="PF08240">
    <property type="entry name" value="ADH_N"/>
    <property type="match status" value="1"/>
</dbReference>
<evidence type="ECO:0000259" key="15">
    <source>
        <dbReference type="Pfam" id="PF08240"/>
    </source>
</evidence>